<feature type="compositionally biased region" description="Low complexity" evidence="8">
    <location>
        <begin position="46"/>
        <end position="57"/>
    </location>
</feature>
<evidence type="ECO:0000256" key="5">
    <source>
        <dbReference type="ARBA" id="ARBA00022801"/>
    </source>
</evidence>
<evidence type="ECO:0000256" key="8">
    <source>
        <dbReference type="SAM" id="MobiDB-lite"/>
    </source>
</evidence>
<dbReference type="SUPFAM" id="SSF55166">
    <property type="entry name" value="Hedgehog/DD-peptidase"/>
    <property type="match status" value="1"/>
</dbReference>
<keyword evidence="5" id="KW-0378">Hydrolase</keyword>
<dbReference type="InterPro" id="IPR005073">
    <property type="entry name" value="Peptidase_M74"/>
</dbReference>
<evidence type="ECO:0000256" key="2">
    <source>
        <dbReference type="ARBA" id="ARBA00022723"/>
    </source>
</evidence>
<evidence type="ECO:0000313" key="11">
    <source>
        <dbReference type="Proteomes" id="UP000263993"/>
    </source>
</evidence>
<keyword evidence="1" id="KW-0645">Protease</keyword>
<dbReference type="Pfam" id="PF03411">
    <property type="entry name" value="Peptidase_M74"/>
    <property type="match status" value="1"/>
</dbReference>
<accession>A0A371B9X8</accession>
<dbReference type="AlphaFoldDB" id="A0A371B9X8"/>
<dbReference type="Proteomes" id="UP000263993">
    <property type="component" value="Unassembled WGS sequence"/>
</dbReference>
<feature type="signal peptide" evidence="9">
    <location>
        <begin position="1"/>
        <end position="21"/>
    </location>
</feature>
<evidence type="ECO:0000313" key="10">
    <source>
        <dbReference type="EMBL" id="RDV04419.1"/>
    </source>
</evidence>
<keyword evidence="7" id="KW-0482">Metalloprotease</keyword>
<dbReference type="Gene3D" id="3.30.1380.10">
    <property type="match status" value="1"/>
</dbReference>
<feature type="chain" id="PRO_5016654147" evidence="9">
    <location>
        <begin position="22"/>
        <end position="390"/>
    </location>
</feature>
<feature type="region of interest" description="Disordered" evidence="8">
    <location>
        <begin position="30"/>
        <end position="118"/>
    </location>
</feature>
<dbReference type="InterPro" id="IPR009045">
    <property type="entry name" value="Zn_M74/Hedgehog-like"/>
</dbReference>
<evidence type="ECO:0000256" key="1">
    <source>
        <dbReference type="ARBA" id="ARBA00022670"/>
    </source>
</evidence>
<reference evidence="11" key="1">
    <citation type="submission" date="2018-08" db="EMBL/GenBank/DDBJ databases">
        <authorList>
            <person name="Kim S.-J."/>
            <person name="Jung G.-Y."/>
        </authorList>
    </citation>
    <scope>NUCLEOTIDE SEQUENCE [LARGE SCALE GENOMIC DNA]</scope>
    <source>
        <strain evidence="11">GY_H</strain>
    </source>
</reference>
<dbReference type="GO" id="GO:0030288">
    <property type="term" value="C:outer membrane-bounded periplasmic space"/>
    <property type="evidence" value="ECO:0007669"/>
    <property type="project" value="InterPro"/>
</dbReference>
<name>A0A371B9X8_9BRAD</name>
<keyword evidence="11" id="KW-1185">Reference proteome</keyword>
<dbReference type="GO" id="GO:0046872">
    <property type="term" value="F:metal ion binding"/>
    <property type="evidence" value="ECO:0007669"/>
    <property type="project" value="UniProtKB-KW"/>
</dbReference>
<keyword evidence="6" id="KW-0862">Zinc</keyword>
<protein>
    <submittedName>
        <fullName evidence="10">Penicillin-insensitive murein endopeptidase</fullName>
    </submittedName>
</protein>
<evidence type="ECO:0000256" key="6">
    <source>
        <dbReference type="ARBA" id="ARBA00022833"/>
    </source>
</evidence>
<dbReference type="NCBIfam" id="NF006947">
    <property type="entry name" value="PRK09429.1"/>
    <property type="match status" value="1"/>
</dbReference>
<evidence type="ECO:0000256" key="4">
    <source>
        <dbReference type="ARBA" id="ARBA00022764"/>
    </source>
</evidence>
<keyword evidence="2" id="KW-0479">Metal-binding</keyword>
<keyword evidence="4" id="KW-0574">Periplasm</keyword>
<dbReference type="GO" id="GO:0006508">
    <property type="term" value="P:proteolysis"/>
    <property type="evidence" value="ECO:0007669"/>
    <property type="project" value="UniProtKB-KW"/>
</dbReference>
<dbReference type="OrthoDB" id="1467367at2"/>
<keyword evidence="3 9" id="KW-0732">Signal</keyword>
<comment type="caution">
    <text evidence="10">The sequence shown here is derived from an EMBL/GenBank/DDBJ whole genome shotgun (WGS) entry which is preliminary data.</text>
</comment>
<evidence type="ECO:0000256" key="7">
    <source>
        <dbReference type="ARBA" id="ARBA00023049"/>
    </source>
</evidence>
<dbReference type="RefSeq" id="WP_115516445.1">
    <property type="nucleotide sequence ID" value="NZ_QRGO01000001.1"/>
</dbReference>
<feature type="compositionally biased region" description="Pro residues" evidence="8">
    <location>
        <begin position="358"/>
        <end position="367"/>
    </location>
</feature>
<dbReference type="EMBL" id="QRGO01000001">
    <property type="protein sequence ID" value="RDV04419.1"/>
    <property type="molecule type" value="Genomic_DNA"/>
</dbReference>
<evidence type="ECO:0000256" key="9">
    <source>
        <dbReference type="SAM" id="SignalP"/>
    </source>
</evidence>
<gene>
    <name evidence="10" type="ORF">DXH78_07425</name>
</gene>
<dbReference type="GO" id="GO:0008237">
    <property type="term" value="F:metallopeptidase activity"/>
    <property type="evidence" value="ECO:0007669"/>
    <property type="project" value="UniProtKB-KW"/>
</dbReference>
<sequence length="390" mass="41552">MTYRAAIIGACFTLLVAGAFAVGQTLDGAPDASVSAPADQPSATRPAVIAPWTAPPATTTPPAAPPIDVVKPAAPEPAPAPVTTAPATDTPAPAVASPTPLPPEKPSIADKADRKDEPVPAKQLFSAEKLPSLGKAMAIGYYPRGCLQGGVALPVNGPTWQVMRLSRNRNWGHPSLVQFLERFAPAAAKATGWKGILVGDMAQPRGGPTPFGHMSHQTGLDVDVWFMPMPGHTLSSDEREKVSAINLVGTDWKSINPKTWTPQHYDFIRVAAQQPGVERVLVNAAIKKEMCRMQGAKHPDWMEKVRPWYAHHDHIHVRLECPADSPNCRPQPSVPDSDGCGAALDYWFSDKVLKPKPRPPGGKPPRPITLADLPPACKTVLAAPAKSPTE</sequence>
<feature type="compositionally biased region" description="Basic and acidic residues" evidence="8">
    <location>
        <begin position="107"/>
        <end position="118"/>
    </location>
</feature>
<evidence type="ECO:0000256" key="3">
    <source>
        <dbReference type="ARBA" id="ARBA00022729"/>
    </source>
</evidence>
<feature type="compositionally biased region" description="Low complexity" evidence="8">
    <location>
        <begin position="81"/>
        <end position="98"/>
    </location>
</feature>
<proteinExistence type="predicted"/>
<organism evidence="10 11">
    <name type="scientific">Undibacter mobilis</name>
    <dbReference type="NCBI Taxonomy" id="2292256"/>
    <lineage>
        <taxon>Bacteria</taxon>
        <taxon>Pseudomonadati</taxon>
        <taxon>Pseudomonadota</taxon>
        <taxon>Alphaproteobacteria</taxon>
        <taxon>Hyphomicrobiales</taxon>
        <taxon>Nitrobacteraceae</taxon>
        <taxon>Undibacter</taxon>
    </lineage>
</organism>
<dbReference type="GO" id="GO:0004252">
    <property type="term" value="F:serine-type endopeptidase activity"/>
    <property type="evidence" value="ECO:0007669"/>
    <property type="project" value="InterPro"/>
</dbReference>
<feature type="region of interest" description="Disordered" evidence="8">
    <location>
        <begin position="352"/>
        <end position="374"/>
    </location>
</feature>